<keyword evidence="5" id="KW-0963">Cytoplasm</keyword>
<keyword evidence="12" id="KW-1185">Reference proteome</keyword>
<dbReference type="Proteomes" id="UP001148838">
    <property type="component" value="Unassembled WGS sequence"/>
</dbReference>
<evidence type="ECO:0000256" key="9">
    <source>
        <dbReference type="SAM" id="MobiDB-lite"/>
    </source>
</evidence>
<dbReference type="InterPro" id="IPR002156">
    <property type="entry name" value="RNaseH_domain"/>
</dbReference>
<evidence type="ECO:0000313" key="12">
    <source>
        <dbReference type="Proteomes" id="UP001148838"/>
    </source>
</evidence>
<evidence type="ECO:0000256" key="4">
    <source>
        <dbReference type="ARBA" id="ARBA00014130"/>
    </source>
</evidence>
<feature type="region of interest" description="Disordered" evidence="9">
    <location>
        <begin position="122"/>
        <end position="154"/>
    </location>
</feature>
<dbReference type="PANTHER" id="PTHR21470:SF2">
    <property type="entry name" value="RAB6-INTERACTING GOLGIN"/>
    <property type="match status" value="1"/>
</dbReference>
<comment type="similarity">
    <text evidence="3">Belongs to the GORAB family.</text>
</comment>
<evidence type="ECO:0000256" key="7">
    <source>
        <dbReference type="ARBA" id="ARBA00023054"/>
    </source>
</evidence>
<evidence type="ECO:0000256" key="5">
    <source>
        <dbReference type="ARBA" id="ARBA00022490"/>
    </source>
</evidence>
<dbReference type="PANTHER" id="PTHR21470">
    <property type="entry name" value="RAB6-INTERACTING PROTEIN GORAB"/>
    <property type="match status" value="1"/>
</dbReference>
<comment type="subcellular location">
    <subcellularLocation>
        <location evidence="1">Cytoplasm</location>
    </subcellularLocation>
    <subcellularLocation>
        <location evidence="2">Golgi apparatus</location>
    </subcellularLocation>
</comment>
<dbReference type="Gene3D" id="3.30.420.10">
    <property type="entry name" value="Ribonuclease H-like superfamily/Ribonuclease H"/>
    <property type="match status" value="1"/>
</dbReference>
<feature type="compositionally biased region" description="Low complexity" evidence="9">
    <location>
        <begin position="131"/>
        <end position="151"/>
    </location>
</feature>
<feature type="region of interest" description="Disordered" evidence="9">
    <location>
        <begin position="561"/>
        <end position="615"/>
    </location>
</feature>
<evidence type="ECO:0000256" key="2">
    <source>
        <dbReference type="ARBA" id="ARBA00004555"/>
    </source>
</evidence>
<dbReference type="PROSITE" id="PS50879">
    <property type="entry name" value="RNASE_H_1"/>
    <property type="match status" value="1"/>
</dbReference>
<protein>
    <recommendedName>
        <fullName evidence="4">RAB6-interacting golgin</fullName>
    </recommendedName>
</protein>
<evidence type="ECO:0000256" key="3">
    <source>
        <dbReference type="ARBA" id="ARBA00005599"/>
    </source>
</evidence>
<dbReference type="EMBL" id="JAJSOF020000019">
    <property type="protein sequence ID" value="KAJ4438816.1"/>
    <property type="molecule type" value="Genomic_DNA"/>
</dbReference>
<evidence type="ECO:0000256" key="1">
    <source>
        <dbReference type="ARBA" id="ARBA00004496"/>
    </source>
</evidence>
<feature type="compositionally biased region" description="Polar residues" evidence="9">
    <location>
        <begin position="561"/>
        <end position="570"/>
    </location>
</feature>
<evidence type="ECO:0000256" key="6">
    <source>
        <dbReference type="ARBA" id="ARBA00023034"/>
    </source>
</evidence>
<feature type="compositionally biased region" description="Polar residues" evidence="9">
    <location>
        <begin position="66"/>
        <end position="95"/>
    </location>
</feature>
<dbReference type="Pfam" id="PF00075">
    <property type="entry name" value="RNase_H"/>
    <property type="match status" value="1"/>
</dbReference>
<dbReference type="InterPro" id="IPR007033">
    <property type="entry name" value="GORAB"/>
</dbReference>
<gene>
    <name evidence="11" type="ORF">ANN_14768</name>
</gene>
<feature type="compositionally biased region" description="Basic and acidic residues" evidence="9">
    <location>
        <begin position="571"/>
        <end position="580"/>
    </location>
</feature>
<dbReference type="InterPro" id="IPR012337">
    <property type="entry name" value="RNaseH-like_sf"/>
</dbReference>
<accession>A0ABQ8SYF2</accession>
<evidence type="ECO:0000313" key="11">
    <source>
        <dbReference type="EMBL" id="KAJ4438816.1"/>
    </source>
</evidence>
<evidence type="ECO:0000259" key="10">
    <source>
        <dbReference type="PROSITE" id="PS50879"/>
    </source>
</evidence>
<keyword evidence="6" id="KW-0333">Golgi apparatus</keyword>
<organism evidence="11 12">
    <name type="scientific">Periplaneta americana</name>
    <name type="common">American cockroach</name>
    <name type="synonym">Blatta americana</name>
    <dbReference type="NCBI Taxonomy" id="6978"/>
    <lineage>
        <taxon>Eukaryota</taxon>
        <taxon>Metazoa</taxon>
        <taxon>Ecdysozoa</taxon>
        <taxon>Arthropoda</taxon>
        <taxon>Hexapoda</taxon>
        <taxon>Insecta</taxon>
        <taxon>Pterygota</taxon>
        <taxon>Neoptera</taxon>
        <taxon>Polyneoptera</taxon>
        <taxon>Dictyoptera</taxon>
        <taxon>Blattodea</taxon>
        <taxon>Blattoidea</taxon>
        <taxon>Blattidae</taxon>
        <taxon>Blattinae</taxon>
        <taxon>Periplaneta</taxon>
    </lineage>
</organism>
<feature type="compositionally biased region" description="Basic and acidic residues" evidence="9">
    <location>
        <begin position="593"/>
        <end position="606"/>
    </location>
</feature>
<feature type="region of interest" description="Disordered" evidence="9">
    <location>
        <begin position="62"/>
        <end position="99"/>
    </location>
</feature>
<dbReference type="CDD" id="cd09276">
    <property type="entry name" value="Rnase_HI_RT_non_LTR"/>
    <property type="match status" value="1"/>
</dbReference>
<reference evidence="11 12" key="1">
    <citation type="journal article" date="2022" name="Allergy">
        <title>Genome assembly and annotation of Periplaneta americana reveal a comprehensive cockroach allergen profile.</title>
        <authorList>
            <person name="Wang L."/>
            <person name="Xiong Q."/>
            <person name="Saelim N."/>
            <person name="Wang L."/>
            <person name="Nong W."/>
            <person name="Wan A.T."/>
            <person name="Shi M."/>
            <person name="Liu X."/>
            <person name="Cao Q."/>
            <person name="Hui J.H.L."/>
            <person name="Sookrung N."/>
            <person name="Leung T.F."/>
            <person name="Tungtrongchitr A."/>
            <person name="Tsui S.K.W."/>
        </authorList>
    </citation>
    <scope>NUCLEOTIDE SEQUENCE [LARGE SCALE GENOMIC DNA]</scope>
    <source>
        <strain evidence="11">PWHHKU_190912</strain>
    </source>
</reference>
<feature type="domain" description="RNase H type-1" evidence="10">
    <location>
        <begin position="391"/>
        <end position="522"/>
    </location>
</feature>
<feature type="coiled-coil region" evidence="8">
    <location>
        <begin position="202"/>
        <end position="264"/>
    </location>
</feature>
<proteinExistence type="inferred from homology"/>
<sequence length="615" mass="68691">MVLTIPKVIENREGPGENEMCEFGKGFSLIHEVKKKKKKEKKRSKNVRIAQPQPTIAVRVAKRQASIAQSSGKKNVTRSRMLQKSQQPVEPNNCTDKMPKEAFLSKPKDVVCMETDSATAEVSSDSGCGVSSTTETPSVTSNTASPSTSPSHGTVCLRIKEGKSYEVLSAEKGNISSASLDEFQSRQKLMEEQNRQRKELLAKALADRKKQTTEEARRLQQIQDELQKLDMLLSNDVSILRDQIEVASHEFMEAQKRYNKAEKEFLDAKLILFDKLERKEMLTEHLCTIIEQNEIRKARKLSELMDKLQLGATVTDVCEGDRKNVVSFSAELKQKINIPNLKENLQIKPNPLTLLNMEYNLNLTVEILKSEVNTEILKQLSLETINIGYPPQNWLHLYTNGSLISREQGAGAGVMSCLFSLYRSFGYGTTSFDGEIVAISESLRKLLCHINKFKNAVILSDSKAAILSIVSKHTPSSQTSEITKMLSQLISLNKRNVFQWIPSHCGILGNENADALAKKGSTATYRPVTKSTYYSILSPLCALDEVSYSFCNTLKSRSVSNKSESINSTESNDKSKDEHIPLVSEGECISNDDSQREQQVEKEKTCETSTPESGN</sequence>
<dbReference type="InterPro" id="IPR036397">
    <property type="entry name" value="RNaseH_sf"/>
</dbReference>
<evidence type="ECO:0000256" key="8">
    <source>
        <dbReference type="SAM" id="Coils"/>
    </source>
</evidence>
<comment type="caution">
    <text evidence="11">The sequence shown here is derived from an EMBL/GenBank/DDBJ whole genome shotgun (WGS) entry which is preliminary data.</text>
</comment>
<dbReference type="SUPFAM" id="SSF53098">
    <property type="entry name" value="Ribonuclease H-like"/>
    <property type="match status" value="1"/>
</dbReference>
<keyword evidence="7 8" id="KW-0175">Coiled coil</keyword>
<name>A0ABQ8SYF2_PERAM</name>